<proteinExistence type="inferred from homology"/>
<dbReference type="Gene3D" id="4.10.520.10">
    <property type="entry name" value="IHF-like DNA-binding proteins"/>
    <property type="match status" value="1"/>
</dbReference>
<dbReference type="PANTHER" id="PTHR33175:SF3">
    <property type="entry name" value="DNA-BINDING PROTEIN HU-BETA"/>
    <property type="match status" value="1"/>
</dbReference>
<dbReference type="GO" id="GO:0003677">
    <property type="term" value="F:DNA binding"/>
    <property type="evidence" value="ECO:0007669"/>
    <property type="project" value="UniProtKB-KW"/>
</dbReference>
<keyword evidence="3 5" id="KW-0238">DNA-binding</keyword>
<dbReference type="CDD" id="cd13832">
    <property type="entry name" value="IHF"/>
    <property type="match status" value="1"/>
</dbReference>
<keyword evidence="2" id="KW-0226">DNA condensation</keyword>
<dbReference type="Pfam" id="PF00216">
    <property type="entry name" value="Bac_DNA_binding"/>
    <property type="match status" value="1"/>
</dbReference>
<evidence type="ECO:0000313" key="6">
    <source>
        <dbReference type="Proteomes" id="UP000644010"/>
    </source>
</evidence>
<comment type="similarity">
    <text evidence="1 4">Belongs to the bacterial histone-like protein family.</text>
</comment>
<dbReference type="SUPFAM" id="SSF47729">
    <property type="entry name" value="IHF-like DNA-binding proteins"/>
    <property type="match status" value="1"/>
</dbReference>
<dbReference type="Proteomes" id="UP000644010">
    <property type="component" value="Unassembled WGS sequence"/>
</dbReference>
<dbReference type="InterPro" id="IPR000119">
    <property type="entry name" value="Hist_DNA-bd"/>
</dbReference>
<gene>
    <name evidence="5" type="ORF">H8S77_26165</name>
</gene>
<evidence type="ECO:0000256" key="3">
    <source>
        <dbReference type="ARBA" id="ARBA00023125"/>
    </source>
</evidence>
<accession>A0ABR7E9B4</accession>
<organism evidence="5 6">
    <name type="scientific">Parabacteroides segnis</name>
    <dbReference type="NCBI Taxonomy" id="2763058"/>
    <lineage>
        <taxon>Bacteria</taxon>
        <taxon>Pseudomonadati</taxon>
        <taxon>Bacteroidota</taxon>
        <taxon>Bacteroidia</taxon>
        <taxon>Bacteroidales</taxon>
        <taxon>Tannerellaceae</taxon>
        <taxon>Parabacteroides</taxon>
    </lineage>
</organism>
<dbReference type="InterPro" id="IPR010992">
    <property type="entry name" value="IHF-like_DNA-bd_dom_sf"/>
</dbReference>
<sequence length="92" mass="10408">MNKANLIKSIARRTGATECQSKKMLEAFIKTLEEELDEGNGIILQGIGTFSPWYQSKRLGRNPRTGTTCEIAPRTSVKFKPGKLLLQWLNRK</sequence>
<evidence type="ECO:0000256" key="2">
    <source>
        <dbReference type="ARBA" id="ARBA00023067"/>
    </source>
</evidence>
<dbReference type="PANTHER" id="PTHR33175">
    <property type="entry name" value="DNA-BINDING PROTEIN HU"/>
    <property type="match status" value="1"/>
</dbReference>
<dbReference type="PRINTS" id="PR01727">
    <property type="entry name" value="DNABINDINGHU"/>
</dbReference>
<name>A0ABR7E9B4_9BACT</name>
<keyword evidence="6" id="KW-1185">Reference proteome</keyword>
<dbReference type="EMBL" id="JACOOI010000054">
    <property type="protein sequence ID" value="MBC5646357.1"/>
    <property type="molecule type" value="Genomic_DNA"/>
</dbReference>
<evidence type="ECO:0000256" key="1">
    <source>
        <dbReference type="ARBA" id="ARBA00010529"/>
    </source>
</evidence>
<dbReference type="SMART" id="SM00411">
    <property type="entry name" value="BHL"/>
    <property type="match status" value="1"/>
</dbReference>
<evidence type="ECO:0000256" key="4">
    <source>
        <dbReference type="RuleBase" id="RU003939"/>
    </source>
</evidence>
<dbReference type="RefSeq" id="WP_128135302.1">
    <property type="nucleotide sequence ID" value="NZ_JACOOI010000054.1"/>
</dbReference>
<protein>
    <submittedName>
        <fullName evidence="5">HU family DNA-binding protein</fullName>
    </submittedName>
</protein>
<reference evidence="5 6" key="1">
    <citation type="submission" date="2020-08" db="EMBL/GenBank/DDBJ databases">
        <title>Genome public.</title>
        <authorList>
            <person name="Liu C."/>
            <person name="Sun Q."/>
        </authorList>
    </citation>
    <scope>NUCLEOTIDE SEQUENCE [LARGE SCALE GENOMIC DNA]</scope>
    <source>
        <strain evidence="5 6">BX2</strain>
    </source>
</reference>
<comment type="caution">
    <text evidence="5">The sequence shown here is derived from an EMBL/GenBank/DDBJ whole genome shotgun (WGS) entry which is preliminary data.</text>
</comment>
<evidence type="ECO:0000313" key="5">
    <source>
        <dbReference type="EMBL" id="MBC5646357.1"/>
    </source>
</evidence>